<protein>
    <recommendedName>
        <fullName evidence="1">diguanylate cyclase</fullName>
        <ecNumber evidence="1">2.7.7.65</ecNumber>
    </recommendedName>
</protein>
<dbReference type="InterPro" id="IPR043128">
    <property type="entry name" value="Rev_trsase/Diguanyl_cyclase"/>
</dbReference>
<evidence type="ECO:0000256" key="3">
    <source>
        <dbReference type="SAM" id="Phobius"/>
    </source>
</evidence>
<dbReference type="PANTHER" id="PTHR45138">
    <property type="entry name" value="REGULATORY COMPONENTS OF SENSORY TRANSDUCTION SYSTEM"/>
    <property type="match status" value="1"/>
</dbReference>
<dbReference type="KEGG" id="rtu:PR017_10950"/>
<dbReference type="SMART" id="SM00267">
    <property type="entry name" value="GGDEF"/>
    <property type="match status" value="1"/>
</dbReference>
<evidence type="ECO:0000313" key="5">
    <source>
        <dbReference type="EMBL" id="WFR94355.1"/>
    </source>
</evidence>
<feature type="domain" description="GGDEF" evidence="4">
    <location>
        <begin position="123"/>
        <end position="255"/>
    </location>
</feature>
<dbReference type="CDD" id="cd01949">
    <property type="entry name" value="GGDEF"/>
    <property type="match status" value="1"/>
</dbReference>
<sequence length="296" mass="31707">MSKWIPLQVELGNFHQRRTIYIFALKASFLSVLLSLMVVVTALPVMSWLGIVTLPLADSIRLGIMLSWLIGGTVSAILAMLTGYSIHEISVSRAEFERLSRTDTLSGLFNRRAFAEFMAGADTEASLVIFDVDRFKSVNDRFGHAAGDAVIVAISGVLSTIFSEQAVVGRLGGEEFGVLLSGGSVADRIARIEAAKAIVCNTSILIESGGIAVTISAGIADFTTGRSPEAVYAAADNALYLAKALGRNRVVHENDQSQNAVHCSSLPEADMTFLAAMPQRGFGAWETKRRGRIPVA</sequence>
<reference evidence="5 6" key="1">
    <citation type="journal article" date="2018" name="Sci. Rep.">
        <title>Rhizobium tumorigenes sp. nov., a novel plant tumorigenic bacterium isolated from cane gall tumors on thornless blackberry.</title>
        <authorList>
            <person name="Kuzmanovi N."/>
            <person name="Smalla K."/>
            <person name="Gronow S."/>
            <person name="PuBawska J."/>
        </authorList>
    </citation>
    <scope>NUCLEOTIDE SEQUENCE [LARGE SCALE GENOMIC DNA]</scope>
    <source>
        <strain evidence="5 6">1078</strain>
    </source>
</reference>
<proteinExistence type="predicted"/>
<dbReference type="GO" id="GO:0052621">
    <property type="term" value="F:diguanylate cyclase activity"/>
    <property type="evidence" value="ECO:0007669"/>
    <property type="project" value="UniProtKB-EC"/>
</dbReference>
<accession>A0AAF1K2W5</accession>
<evidence type="ECO:0000259" key="4">
    <source>
        <dbReference type="PROSITE" id="PS50887"/>
    </source>
</evidence>
<dbReference type="RefSeq" id="WP_161959387.1">
    <property type="nucleotide sequence ID" value="NZ_CP117255.1"/>
</dbReference>
<dbReference type="InterPro" id="IPR029787">
    <property type="entry name" value="Nucleotide_cyclase"/>
</dbReference>
<dbReference type="PROSITE" id="PS50887">
    <property type="entry name" value="GGDEF"/>
    <property type="match status" value="1"/>
</dbReference>
<comment type="catalytic activity">
    <reaction evidence="2">
        <text>2 GTP = 3',3'-c-di-GMP + 2 diphosphate</text>
        <dbReference type="Rhea" id="RHEA:24898"/>
        <dbReference type="ChEBI" id="CHEBI:33019"/>
        <dbReference type="ChEBI" id="CHEBI:37565"/>
        <dbReference type="ChEBI" id="CHEBI:58805"/>
        <dbReference type="EC" id="2.7.7.65"/>
    </reaction>
</comment>
<dbReference type="InterPro" id="IPR000160">
    <property type="entry name" value="GGDEF_dom"/>
</dbReference>
<dbReference type="Gene3D" id="3.30.70.270">
    <property type="match status" value="1"/>
</dbReference>
<dbReference type="PANTHER" id="PTHR45138:SF9">
    <property type="entry name" value="DIGUANYLATE CYCLASE DGCM-RELATED"/>
    <property type="match status" value="1"/>
</dbReference>
<name>A0AAF1K2W5_9HYPH</name>
<gene>
    <name evidence="5" type="ORF">PR017_10950</name>
</gene>
<feature type="transmembrane region" description="Helical" evidence="3">
    <location>
        <begin position="65"/>
        <end position="86"/>
    </location>
</feature>
<dbReference type="EC" id="2.7.7.65" evidence="1"/>
<dbReference type="GO" id="GO:0005886">
    <property type="term" value="C:plasma membrane"/>
    <property type="evidence" value="ECO:0007669"/>
    <property type="project" value="TreeGrafter"/>
</dbReference>
<keyword evidence="3" id="KW-1133">Transmembrane helix</keyword>
<dbReference type="Pfam" id="PF00990">
    <property type="entry name" value="GGDEF"/>
    <property type="match status" value="1"/>
</dbReference>
<evidence type="ECO:0000256" key="2">
    <source>
        <dbReference type="ARBA" id="ARBA00034247"/>
    </source>
</evidence>
<dbReference type="InterPro" id="IPR050469">
    <property type="entry name" value="Diguanylate_Cyclase"/>
</dbReference>
<organism evidence="5 6">
    <name type="scientific">Rhizobium tumorigenes</name>
    <dbReference type="NCBI Taxonomy" id="2041385"/>
    <lineage>
        <taxon>Bacteria</taxon>
        <taxon>Pseudomonadati</taxon>
        <taxon>Pseudomonadota</taxon>
        <taxon>Alphaproteobacteria</taxon>
        <taxon>Hyphomicrobiales</taxon>
        <taxon>Rhizobiaceae</taxon>
        <taxon>Rhizobium/Agrobacterium group</taxon>
        <taxon>Rhizobium</taxon>
    </lineage>
</organism>
<dbReference type="NCBIfam" id="TIGR00254">
    <property type="entry name" value="GGDEF"/>
    <property type="match status" value="1"/>
</dbReference>
<evidence type="ECO:0000256" key="1">
    <source>
        <dbReference type="ARBA" id="ARBA00012528"/>
    </source>
</evidence>
<dbReference type="GO" id="GO:1902201">
    <property type="term" value="P:negative regulation of bacterial-type flagellum-dependent cell motility"/>
    <property type="evidence" value="ECO:0007669"/>
    <property type="project" value="TreeGrafter"/>
</dbReference>
<keyword evidence="3" id="KW-0812">Transmembrane</keyword>
<dbReference type="GO" id="GO:0043709">
    <property type="term" value="P:cell adhesion involved in single-species biofilm formation"/>
    <property type="evidence" value="ECO:0007669"/>
    <property type="project" value="TreeGrafter"/>
</dbReference>
<keyword evidence="6" id="KW-1185">Reference proteome</keyword>
<dbReference type="AlphaFoldDB" id="A0AAF1K2W5"/>
<feature type="transmembrane region" description="Helical" evidence="3">
    <location>
        <begin position="20"/>
        <end position="45"/>
    </location>
</feature>
<dbReference type="Proteomes" id="UP000249499">
    <property type="component" value="Chromosome"/>
</dbReference>
<dbReference type="EMBL" id="CP117255">
    <property type="protein sequence ID" value="WFR94355.1"/>
    <property type="molecule type" value="Genomic_DNA"/>
</dbReference>
<evidence type="ECO:0000313" key="6">
    <source>
        <dbReference type="Proteomes" id="UP000249499"/>
    </source>
</evidence>
<dbReference type="SUPFAM" id="SSF55073">
    <property type="entry name" value="Nucleotide cyclase"/>
    <property type="match status" value="1"/>
</dbReference>
<keyword evidence="3" id="KW-0472">Membrane</keyword>
<reference evidence="6" key="2">
    <citation type="journal article" date="2023" name="MicrobiologyOpen">
        <title>Genomics of the tumorigenes clade of the family Rhizobiaceae and description of Rhizobium rhododendri sp. nov.</title>
        <authorList>
            <person name="Kuzmanovic N."/>
            <person name="diCenzo G.C."/>
            <person name="Bunk B."/>
            <person name="Sproeer C."/>
            <person name="Fruehling A."/>
            <person name="Neumann-Schaal M."/>
            <person name="Overmann J."/>
            <person name="Smalla K."/>
        </authorList>
    </citation>
    <scope>NUCLEOTIDE SEQUENCE [LARGE SCALE GENOMIC DNA]</scope>
    <source>
        <strain evidence="6">1078</strain>
    </source>
</reference>